<accession>A0A3F3MRB4</accession>
<dbReference type="EMBL" id="QKWF01000026">
    <property type="protein sequence ID" value="PZM18560.1"/>
    <property type="molecule type" value="Genomic_DNA"/>
</dbReference>
<dbReference type="SUPFAM" id="SSF48613">
    <property type="entry name" value="Heme oxygenase-like"/>
    <property type="match status" value="1"/>
</dbReference>
<evidence type="ECO:0008006" key="3">
    <source>
        <dbReference type="Google" id="ProtNLM"/>
    </source>
</evidence>
<organism evidence="1 2">
    <name type="scientific">Acinetobacter baumannii</name>
    <dbReference type="NCBI Taxonomy" id="470"/>
    <lineage>
        <taxon>Bacteria</taxon>
        <taxon>Pseudomonadati</taxon>
        <taxon>Pseudomonadota</taxon>
        <taxon>Gammaproteobacteria</taxon>
        <taxon>Moraxellales</taxon>
        <taxon>Moraxellaceae</taxon>
        <taxon>Acinetobacter</taxon>
        <taxon>Acinetobacter calcoaceticus/baumannii complex</taxon>
    </lineage>
</organism>
<dbReference type="AlphaFoldDB" id="A0A3F3MRB4"/>
<dbReference type="Gene3D" id="1.20.910.10">
    <property type="entry name" value="Heme oxygenase-like"/>
    <property type="match status" value="1"/>
</dbReference>
<name>A0A3F3MRB4_ACIBA</name>
<reference evidence="1 2" key="1">
    <citation type="submission" date="2018-06" db="EMBL/GenBank/DDBJ databases">
        <title>Carbapenemase-producing Acinetobacter spp. from environmental sources in an hospital from French Polynesia.</title>
        <authorList>
            <person name="Bonnin R.A."/>
            <person name="Levy M."/>
            <person name="Cuzon G."/>
            <person name="Dortet L."/>
            <person name="Naas T."/>
        </authorList>
    </citation>
    <scope>NUCLEOTIDE SEQUENCE [LARGE SCALE GENOMIC DNA]</scope>
    <source>
        <strain evidence="1 2">R10</strain>
    </source>
</reference>
<dbReference type="Proteomes" id="UP000248662">
    <property type="component" value="Unassembled WGS sequence"/>
</dbReference>
<evidence type="ECO:0000313" key="1">
    <source>
        <dbReference type="EMBL" id="PZM18560.1"/>
    </source>
</evidence>
<protein>
    <recommendedName>
        <fullName evidence="3">Iron-containing redox enzyme family protein</fullName>
    </recommendedName>
</protein>
<dbReference type="RefSeq" id="WP_111034278.1">
    <property type="nucleotide sequence ID" value="NZ_QKWF01000026.1"/>
</dbReference>
<gene>
    <name evidence="1" type="ORF">DOL94_03435</name>
</gene>
<dbReference type="SMART" id="SM01236">
    <property type="entry name" value="Haem_oxygenase_2"/>
    <property type="match status" value="1"/>
</dbReference>
<dbReference type="InterPro" id="IPR016084">
    <property type="entry name" value="Haem_Oase-like_multi-hlx"/>
</dbReference>
<proteinExistence type="predicted"/>
<comment type="caution">
    <text evidence="1">The sequence shown here is derived from an EMBL/GenBank/DDBJ whole genome shotgun (WGS) entry which is preliminary data.</text>
</comment>
<evidence type="ECO:0000313" key="2">
    <source>
        <dbReference type="Proteomes" id="UP000248662"/>
    </source>
</evidence>
<sequence>MSKKFEDFDNPRQKALLGMKNSIPTEQWEENLKFLKQLRARIAELPVCKHPAIEVLNNGLFDKFTLTRIHLEYRHAIVQIFTDALLMAQFQTKQLEPKLHSGAKMFPRVLLSLNVLDEFGFRPGTDPDNYYLGNPEYAHYPLYEDLLNDYGLSEKDRREYQPSKIADQVRNFLESSYDSYIKVVALLAVAEEEVILFSPPLREATKAIGVDVEGGGYYHVHGVSTDETSEAADDDHEDDLWFALAQAITKEDYESLTTLCMDYCALWNEFWDAQIADIHYLEAKKLA</sequence>